<comment type="cofactor">
    <cofactor evidence="2">
        <name>Mg(2+)</name>
        <dbReference type="ChEBI" id="CHEBI:18420"/>
    </cofactor>
</comment>
<proteinExistence type="inferred from homology"/>
<dbReference type="InterPro" id="IPR001932">
    <property type="entry name" value="PPM-type_phosphatase-like_dom"/>
</dbReference>
<dbReference type="PROSITE" id="PS01032">
    <property type="entry name" value="PPM_1"/>
    <property type="match status" value="1"/>
</dbReference>
<protein>
    <recommendedName>
        <fullName evidence="4">protein-serine/threonine phosphatase</fullName>
        <ecNumber evidence="4">3.1.3.16</ecNumber>
    </recommendedName>
</protein>
<dbReference type="Gene3D" id="3.60.40.10">
    <property type="entry name" value="PPM-type phosphatase domain"/>
    <property type="match status" value="1"/>
</dbReference>
<comment type="similarity">
    <text evidence="3 13">Belongs to the PP2C family.</text>
</comment>
<dbReference type="FunFam" id="3.60.40.10:FF:000025">
    <property type="entry name" value="Protein phosphatase 2C 16"/>
    <property type="match status" value="1"/>
</dbReference>
<evidence type="ECO:0000256" key="11">
    <source>
        <dbReference type="ARBA" id="ARBA00047761"/>
    </source>
</evidence>
<keyword evidence="6" id="KW-0479">Metal-binding</keyword>
<reference evidence="15" key="1">
    <citation type="submission" date="2018-02" db="EMBL/GenBank/DDBJ databases">
        <title>Rhizophora mucronata_Transcriptome.</title>
        <authorList>
            <person name="Meera S.P."/>
            <person name="Sreeshan A."/>
            <person name="Augustine A."/>
        </authorList>
    </citation>
    <scope>NUCLEOTIDE SEQUENCE</scope>
    <source>
        <tissue evidence="15">Leaf</tissue>
    </source>
</reference>
<evidence type="ECO:0000256" key="6">
    <source>
        <dbReference type="ARBA" id="ARBA00022723"/>
    </source>
</evidence>
<dbReference type="Pfam" id="PF00481">
    <property type="entry name" value="PP2C"/>
    <property type="match status" value="1"/>
</dbReference>
<evidence type="ECO:0000256" key="12">
    <source>
        <dbReference type="ARBA" id="ARBA00048336"/>
    </source>
</evidence>
<dbReference type="CDD" id="cd00143">
    <property type="entry name" value="PP2Cc"/>
    <property type="match status" value="1"/>
</dbReference>
<evidence type="ECO:0000256" key="8">
    <source>
        <dbReference type="ARBA" id="ARBA00022842"/>
    </source>
</evidence>
<keyword evidence="7 13" id="KW-0378">Hydrolase</keyword>
<dbReference type="InterPro" id="IPR000222">
    <property type="entry name" value="PP2C_BS"/>
</dbReference>
<dbReference type="EMBL" id="GGEC01053812">
    <property type="protein sequence ID" value="MBX34296.1"/>
    <property type="molecule type" value="Transcribed_RNA"/>
</dbReference>
<keyword evidence="10" id="KW-0464">Manganese</keyword>
<dbReference type="AlphaFoldDB" id="A0A2P2MVQ2"/>
<dbReference type="SMART" id="SM00332">
    <property type="entry name" value="PP2Cc"/>
    <property type="match status" value="1"/>
</dbReference>
<keyword evidence="5" id="KW-0938">Abscisic acid signaling pathway</keyword>
<dbReference type="PROSITE" id="PS51746">
    <property type="entry name" value="PPM_2"/>
    <property type="match status" value="1"/>
</dbReference>
<dbReference type="SUPFAM" id="SSF81606">
    <property type="entry name" value="PP2C-like"/>
    <property type="match status" value="1"/>
</dbReference>
<evidence type="ECO:0000256" key="9">
    <source>
        <dbReference type="ARBA" id="ARBA00022912"/>
    </source>
</evidence>
<dbReference type="InterPro" id="IPR015655">
    <property type="entry name" value="PP2C"/>
</dbReference>
<keyword evidence="8" id="KW-0460">Magnesium</keyword>
<dbReference type="GO" id="GO:0004722">
    <property type="term" value="F:protein serine/threonine phosphatase activity"/>
    <property type="evidence" value="ECO:0007669"/>
    <property type="project" value="UniProtKB-EC"/>
</dbReference>
<feature type="domain" description="PPM-type phosphatase" evidence="14">
    <location>
        <begin position="227"/>
        <end position="531"/>
    </location>
</feature>
<evidence type="ECO:0000256" key="4">
    <source>
        <dbReference type="ARBA" id="ARBA00013081"/>
    </source>
</evidence>
<organism evidence="15">
    <name type="scientific">Rhizophora mucronata</name>
    <name type="common">Asiatic mangrove</name>
    <dbReference type="NCBI Taxonomy" id="61149"/>
    <lineage>
        <taxon>Eukaryota</taxon>
        <taxon>Viridiplantae</taxon>
        <taxon>Streptophyta</taxon>
        <taxon>Embryophyta</taxon>
        <taxon>Tracheophyta</taxon>
        <taxon>Spermatophyta</taxon>
        <taxon>Magnoliopsida</taxon>
        <taxon>eudicotyledons</taxon>
        <taxon>Gunneridae</taxon>
        <taxon>Pentapetalae</taxon>
        <taxon>rosids</taxon>
        <taxon>fabids</taxon>
        <taxon>Malpighiales</taxon>
        <taxon>Rhizophoraceae</taxon>
        <taxon>Rhizophora</taxon>
    </lineage>
</organism>
<comment type="cofactor">
    <cofactor evidence="1">
        <name>Mn(2+)</name>
        <dbReference type="ChEBI" id="CHEBI:29035"/>
    </cofactor>
</comment>
<name>A0A2P2MVQ2_RHIMU</name>
<accession>A0A2P2MVQ2</accession>
<dbReference type="EMBL" id="GGEC01053811">
    <property type="protein sequence ID" value="MBX34295.1"/>
    <property type="molecule type" value="Transcribed_RNA"/>
</dbReference>
<evidence type="ECO:0000256" key="2">
    <source>
        <dbReference type="ARBA" id="ARBA00001946"/>
    </source>
</evidence>
<evidence type="ECO:0000256" key="7">
    <source>
        <dbReference type="ARBA" id="ARBA00022801"/>
    </source>
</evidence>
<evidence type="ECO:0000256" key="10">
    <source>
        <dbReference type="ARBA" id="ARBA00023211"/>
    </source>
</evidence>
<evidence type="ECO:0000256" key="1">
    <source>
        <dbReference type="ARBA" id="ARBA00001936"/>
    </source>
</evidence>
<evidence type="ECO:0000256" key="5">
    <source>
        <dbReference type="ARBA" id="ARBA00022682"/>
    </source>
</evidence>
<evidence type="ECO:0000259" key="14">
    <source>
        <dbReference type="PROSITE" id="PS51746"/>
    </source>
</evidence>
<comment type="catalytic activity">
    <reaction evidence="12">
        <text>O-phospho-L-threonyl-[protein] + H2O = L-threonyl-[protein] + phosphate</text>
        <dbReference type="Rhea" id="RHEA:47004"/>
        <dbReference type="Rhea" id="RHEA-COMP:11060"/>
        <dbReference type="Rhea" id="RHEA-COMP:11605"/>
        <dbReference type="ChEBI" id="CHEBI:15377"/>
        <dbReference type="ChEBI" id="CHEBI:30013"/>
        <dbReference type="ChEBI" id="CHEBI:43474"/>
        <dbReference type="ChEBI" id="CHEBI:61977"/>
        <dbReference type="EC" id="3.1.3.16"/>
    </reaction>
</comment>
<comment type="catalytic activity">
    <reaction evidence="11">
        <text>O-phospho-L-seryl-[protein] + H2O = L-seryl-[protein] + phosphate</text>
        <dbReference type="Rhea" id="RHEA:20629"/>
        <dbReference type="Rhea" id="RHEA-COMP:9863"/>
        <dbReference type="Rhea" id="RHEA-COMP:11604"/>
        <dbReference type="ChEBI" id="CHEBI:15377"/>
        <dbReference type="ChEBI" id="CHEBI:29999"/>
        <dbReference type="ChEBI" id="CHEBI:43474"/>
        <dbReference type="ChEBI" id="CHEBI:83421"/>
        <dbReference type="EC" id="3.1.3.16"/>
    </reaction>
</comment>
<dbReference type="EMBL" id="GGEC01053816">
    <property type="protein sequence ID" value="MBX34300.1"/>
    <property type="molecule type" value="Transcribed_RNA"/>
</dbReference>
<dbReference type="EC" id="3.1.3.16" evidence="4"/>
<keyword evidence="9 13" id="KW-0904">Protein phosphatase</keyword>
<evidence type="ECO:0000313" key="15">
    <source>
        <dbReference type="EMBL" id="MBX34300.1"/>
    </source>
</evidence>
<evidence type="ECO:0000256" key="13">
    <source>
        <dbReference type="RuleBase" id="RU003465"/>
    </source>
</evidence>
<sequence>MYRAVAEPFRVGNLVSENSTLDARFDIARLKLMADTVGLLSDPVTTISTVGDVNCICGDLDNEVSNMASDVEDNKGRAPLLDVVSENKTHCVVSDEFISRESEEDDSLSLEGDQALDSLSVASETSSLCREDLLSITATSEQGSLSALDVEKSICNIDISAKATDLGESIVETKVIGDPFSMAVSLKEEIGDQSDPKPSSVVLQLAVEKGVSRTFTRSAFEVDYVPLWGFASLCGRRPEMEDAVATIPYFMKVPVEMLVDDHVLDGISKCLTHQTAHFFGVYDGHGGSQVAKYCQDHIHSVLAAEIDTVKNGLVNRRIKFSCQEQWRKAFTDCFLEVDAVIGGKGNAEPIAPETVGSTAVVAIICSSHIIVANCGDSRAVLCRGKEPVALSRDHKPNRDDEYARIEAAGGKVIQWNGHRVFGVLAMSRSIGDRYLKPWIIPEPEVMFVPRAKEDECLILASDGLWDVISNEEACDLARKRILVWHKKNGVTLPSSRGEGIDPAAQAAAEYLSNRALQKGSKDNTTVIVVDLKAQRKFKSKT</sequence>
<dbReference type="InterPro" id="IPR036457">
    <property type="entry name" value="PPM-type-like_dom_sf"/>
</dbReference>
<dbReference type="GO" id="GO:0009738">
    <property type="term" value="P:abscisic acid-activated signaling pathway"/>
    <property type="evidence" value="ECO:0007669"/>
    <property type="project" value="UniProtKB-KW"/>
</dbReference>
<evidence type="ECO:0000256" key="3">
    <source>
        <dbReference type="ARBA" id="ARBA00006702"/>
    </source>
</evidence>
<dbReference type="GO" id="GO:0046872">
    <property type="term" value="F:metal ion binding"/>
    <property type="evidence" value="ECO:0007669"/>
    <property type="project" value="UniProtKB-KW"/>
</dbReference>
<dbReference type="PANTHER" id="PTHR47992">
    <property type="entry name" value="PROTEIN PHOSPHATASE"/>
    <property type="match status" value="1"/>
</dbReference>